<protein>
    <submittedName>
        <fullName evidence="2">Uncharacterized protein</fullName>
    </submittedName>
</protein>
<dbReference type="Pfam" id="PF07004">
    <property type="entry name" value="SHIPPO-rpt"/>
    <property type="match status" value="1"/>
</dbReference>
<proteinExistence type="predicted"/>
<evidence type="ECO:0000256" key="1">
    <source>
        <dbReference type="SAM" id="MobiDB-lite"/>
    </source>
</evidence>
<dbReference type="Ensembl" id="ENSTRUT00000090508.1">
    <property type="protein sequence ID" value="ENSTRUP00000069374.1"/>
    <property type="gene ID" value="ENSTRUG00000012534.3"/>
</dbReference>
<keyword evidence="3" id="KW-1185">Reference proteome</keyword>
<dbReference type="InterPro" id="IPR010736">
    <property type="entry name" value="SHIPPO-rpt"/>
</dbReference>
<dbReference type="AlphaFoldDB" id="A0A674N817"/>
<evidence type="ECO:0000313" key="2">
    <source>
        <dbReference type="Ensembl" id="ENSTRUP00000069374.1"/>
    </source>
</evidence>
<feature type="region of interest" description="Disordered" evidence="1">
    <location>
        <begin position="63"/>
        <end position="88"/>
    </location>
</feature>
<organism evidence="2 3">
    <name type="scientific">Takifugu rubripes</name>
    <name type="common">Japanese pufferfish</name>
    <name type="synonym">Fugu rubripes</name>
    <dbReference type="NCBI Taxonomy" id="31033"/>
    <lineage>
        <taxon>Eukaryota</taxon>
        <taxon>Metazoa</taxon>
        <taxon>Chordata</taxon>
        <taxon>Craniata</taxon>
        <taxon>Vertebrata</taxon>
        <taxon>Euteleostomi</taxon>
        <taxon>Actinopterygii</taxon>
        <taxon>Neopterygii</taxon>
        <taxon>Teleostei</taxon>
        <taxon>Neoteleostei</taxon>
        <taxon>Acanthomorphata</taxon>
        <taxon>Eupercaria</taxon>
        <taxon>Tetraodontiformes</taxon>
        <taxon>Tetradontoidea</taxon>
        <taxon>Tetraodontidae</taxon>
        <taxon>Takifugu</taxon>
    </lineage>
</organism>
<dbReference type="Proteomes" id="UP000005226">
    <property type="component" value="Chromosome 9"/>
</dbReference>
<gene>
    <name evidence="2" type="primary">cimap1b</name>
</gene>
<evidence type="ECO:0000313" key="3">
    <source>
        <dbReference type="Proteomes" id="UP000005226"/>
    </source>
</evidence>
<dbReference type="GeneTree" id="ENSGT00940000156191"/>
<sequence>MKSIENWVGTWRPHRPRGPIAALYSSPGPKYALPGLTGSSEHDPTKYKAPMFSMGMRHKLANPSCSPGPKYSMHPKITRKGHDGTPAFSIYKRRKDPRLRADRLNFHSVTLSKPKAPSFTFGIRHSQYISSLVVDEFNKRSLTNERDKAATALEPKAAW</sequence>
<reference evidence="2" key="3">
    <citation type="submission" date="2025-09" db="UniProtKB">
        <authorList>
            <consortium name="Ensembl"/>
        </authorList>
    </citation>
    <scope>IDENTIFICATION</scope>
</reference>
<accession>A0A674N817</accession>
<name>A0A674N817_TAKRU</name>
<reference evidence="2 3" key="1">
    <citation type="journal article" date="2011" name="Genome Biol. Evol.">
        <title>Integration of the genetic map and genome assembly of fugu facilitates insights into distinct features of genome evolution in teleosts and mammals.</title>
        <authorList>
            <person name="Kai W."/>
            <person name="Kikuchi K."/>
            <person name="Tohari S."/>
            <person name="Chew A.K."/>
            <person name="Tay A."/>
            <person name="Fujiwara A."/>
            <person name="Hosoya S."/>
            <person name="Suetake H."/>
            <person name="Naruse K."/>
            <person name="Brenner S."/>
            <person name="Suzuki Y."/>
            <person name="Venkatesh B."/>
        </authorList>
    </citation>
    <scope>NUCLEOTIDE SEQUENCE [LARGE SCALE GENOMIC DNA]</scope>
</reference>
<reference evidence="2" key="2">
    <citation type="submission" date="2025-08" db="UniProtKB">
        <authorList>
            <consortium name="Ensembl"/>
        </authorList>
    </citation>
    <scope>IDENTIFICATION</scope>
</reference>